<feature type="transmembrane region" description="Helical" evidence="1">
    <location>
        <begin position="20"/>
        <end position="43"/>
    </location>
</feature>
<evidence type="ECO:0000313" key="3">
    <source>
        <dbReference type="Proteomes" id="UP001551210"/>
    </source>
</evidence>
<protein>
    <submittedName>
        <fullName evidence="2">Uncharacterized protein</fullName>
    </submittedName>
</protein>
<sequence length="44" mass="4558">MTTPLSASARSHGRGLNLVIAGAGLLALGWVCAMSYVLVVWTLT</sequence>
<dbReference type="EMBL" id="JBEZAM010000004">
    <property type="protein sequence ID" value="MEU7292518.1"/>
    <property type="molecule type" value="Genomic_DNA"/>
</dbReference>
<dbReference type="InterPro" id="IPR059130">
    <property type="entry name" value="MmpA_put"/>
</dbReference>
<reference evidence="2 3" key="1">
    <citation type="submission" date="2024-06" db="EMBL/GenBank/DDBJ databases">
        <title>The Natural Products Discovery Center: Release of the First 8490 Sequenced Strains for Exploring Actinobacteria Biosynthetic Diversity.</title>
        <authorList>
            <person name="Kalkreuter E."/>
            <person name="Kautsar S.A."/>
            <person name="Yang D."/>
            <person name="Bader C.D."/>
            <person name="Teijaro C.N."/>
            <person name="Fluegel L."/>
            <person name="Davis C.M."/>
            <person name="Simpson J.R."/>
            <person name="Lauterbach L."/>
            <person name="Steele A.D."/>
            <person name="Gui C."/>
            <person name="Meng S."/>
            <person name="Li G."/>
            <person name="Viehrig K."/>
            <person name="Ye F."/>
            <person name="Su P."/>
            <person name="Kiefer A.F."/>
            <person name="Nichols A."/>
            <person name="Cepeda A.J."/>
            <person name="Yan W."/>
            <person name="Fan B."/>
            <person name="Jiang Y."/>
            <person name="Adhikari A."/>
            <person name="Zheng C.-J."/>
            <person name="Schuster L."/>
            <person name="Cowan T.M."/>
            <person name="Smanski M.J."/>
            <person name="Chevrette M.G."/>
            <person name="De Carvalho L.P.S."/>
            <person name="Shen B."/>
        </authorList>
    </citation>
    <scope>NUCLEOTIDE SEQUENCE [LARGE SCALE GENOMIC DNA]</scope>
    <source>
        <strain evidence="2 3">NPDC045705</strain>
    </source>
</reference>
<keyword evidence="1" id="KW-0812">Transmembrane</keyword>
<evidence type="ECO:0000256" key="1">
    <source>
        <dbReference type="SAM" id="Phobius"/>
    </source>
</evidence>
<evidence type="ECO:0000313" key="2">
    <source>
        <dbReference type="EMBL" id="MEU7292518.1"/>
    </source>
</evidence>
<dbReference type="Proteomes" id="UP001551210">
    <property type="component" value="Unassembled WGS sequence"/>
</dbReference>
<organism evidence="2 3">
    <name type="scientific">Streptomyces exfoliatus</name>
    <name type="common">Streptomyces hydrogenans</name>
    <dbReference type="NCBI Taxonomy" id="1905"/>
    <lineage>
        <taxon>Bacteria</taxon>
        <taxon>Bacillati</taxon>
        <taxon>Actinomycetota</taxon>
        <taxon>Actinomycetes</taxon>
        <taxon>Kitasatosporales</taxon>
        <taxon>Streptomycetaceae</taxon>
        <taxon>Streptomyces</taxon>
    </lineage>
</organism>
<dbReference type="NCBIfam" id="NF046122">
    <property type="entry name" value="morpho_MmpA"/>
    <property type="match status" value="1"/>
</dbReference>
<dbReference type="RefSeq" id="WP_321184732.1">
    <property type="nucleotide sequence ID" value="NZ_JBEZAM010000004.1"/>
</dbReference>
<proteinExistence type="predicted"/>
<keyword evidence="3" id="KW-1185">Reference proteome</keyword>
<accession>A0ABV3CSJ4</accession>
<comment type="caution">
    <text evidence="2">The sequence shown here is derived from an EMBL/GenBank/DDBJ whole genome shotgun (WGS) entry which is preliminary data.</text>
</comment>
<name>A0ABV3CSJ4_STREX</name>
<gene>
    <name evidence="2" type="ORF">AB0A76_04820</name>
</gene>
<keyword evidence="1" id="KW-0472">Membrane</keyword>
<keyword evidence="1" id="KW-1133">Transmembrane helix</keyword>